<dbReference type="InterPro" id="IPR037238">
    <property type="entry name" value="YbiA-like_sf"/>
</dbReference>
<keyword evidence="4" id="KW-1185">Reference proteome</keyword>
<feature type="compositionally biased region" description="Low complexity" evidence="1">
    <location>
        <begin position="379"/>
        <end position="397"/>
    </location>
</feature>
<evidence type="ECO:0000313" key="4">
    <source>
        <dbReference type="Proteomes" id="UP001497453"/>
    </source>
</evidence>
<organism evidence="3 4">
    <name type="scientific">Somion occarium</name>
    <dbReference type="NCBI Taxonomy" id="3059160"/>
    <lineage>
        <taxon>Eukaryota</taxon>
        <taxon>Fungi</taxon>
        <taxon>Dikarya</taxon>
        <taxon>Basidiomycota</taxon>
        <taxon>Agaricomycotina</taxon>
        <taxon>Agaricomycetes</taxon>
        <taxon>Polyporales</taxon>
        <taxon>Cerrenaceae</taxon>
        <taxon>Somion</taxon>
    </lineage>
</organism>
<dbReference type="EMBL" id="OZ037945">
    <property type="protein sequence ID" value="CAL1700028.1"/>
    <property type="molecule type" value="Genomic_DNA"/>
</dbReference>
<dbReference type="Pfam" id="PF08719">
    <property type="entry name" value="NADAR"/>
    <property type="match status" value="1"/>
</dbReference>
<protein>
    <recommendedName>
        <fullName evidence="2">NADAR domain-containing protein</fullName>
    </recommendedName>
</protein>
<feature type="compositionally biased region" description="Basic residues" evidence="1">
    <location>
        <begin position="200"/>
        <end position="209"/>
    </location>
</feature>
<dbReference type="CDD" id="cd15457">
    <property type="entry name" value="NADAR"/>
    <property type="match status" value="1"/>
</dbReference>
<dbReference type="Gene3D" id="1.10.357.40">
    <property type="entry name" value="YbiA-like"/>
    <property type="match status" value="1"/>
</dbReference>
<feature type="compositionally biased region" description="Basic and acidic residues" evidence="1">
    <location>
        <begin position="187"/>
        <end position="199"/>
    </location>
</feature>
<reference evidence="4" key="1">
    <citation type="submission" date="2024-04" db="EMBL/GenBank/DDBJ databases">
        <authorList>
            <person name="Shaw F."/>
            <person name="Minotto A."/>
        </authorList>
    </citation>
    <scope>NUCLEOTIDE SEQUENCE [LARGE SCALE GENOMIC DNA]</scope>
</reference>
<feature type="domain" description="NADAR" evidence="2">
    <location>
        <begin position="416"/>
        <end position="547"/>
    </location>
</feature>
<evidence type="ECO:0000313" key="3">
    <source>
        <dbReference type="EMBL" id="CAL1700028.1"/>
    </source>
</evidence>
<proteinExistence type="predicted"/>
<feature type="compositionally biased region" description="Polar residues" evidence="1">
    <location>
        <begin position="353"/>
        <end position="362"/>
    </location>
</feature>
<feature type="region of interest" description="Disordered" evidence="1">
    <location>
        <begin position="350"/>
        <end position="400"/>
    </location>
</feature>
<dbReference type="InterPro" id="IPR012816">
    <property type="entry name" value="NADAR"/>
</dbReference>
<feature type="compositionally biased region" description="Basic and acidic residues" evidence="1">
    <location>
        <begin position="210"/>
        <end position="219"/>
    </location>
</feature>
<name>A0ABP1CZ71_9APHY</name>
<feature type="region of interest" description="Disordered" evidence="1">
    <location>
        <begin position="97"/>
        <end position="233"/>
    </location>
</feature>
<evidence type="ECO:0000256" key="1">
    <source>
        <dbReference type="SAM" id="MobiDB-lite"/>
    </source>
</evidence>
<evidence type="ECO:0000259" key="2">
    <source>
        <dbReference type="Pfam" id="PF08719"/>
    </source>
</evidence>
<dbReference type="SUPFAM" id="SSF143990">
    <property type="entry name" value="YbiA-like"/>
    <property type="match status" value="1"/>
</dbReference>
<sequence>MGNSPSRTYGRPETVYPPTRPTAWPTHRKRSRGGMESRAWYPDDVRNQYPQTRPPFPQAQFYNPQQFYPTYAPPVTVAPIPFAPVVGQPGMPPVIPPMPIFQTTQSAPQHSAAHATMPAPQVASSTSDQPVFPPAPVLFPNATTPVIPQQSSYSSSQEPVDQPTRRSGSPYIQPGAPLAPGQYGPRDTYDDHSRTPSSDHHHHSHHHQRGRSDNIEYDRRHRNPLPSPPKDLFELSPYITLLRDLKLPPEESTLRKHAPAAPRSVLITPVVAHPQHQGSQSSRERKQRKGLFRSLSSRLAPKHREHHDSHYDRPMFFPSTAPPIVIPAPEGQRTPGGGMQYIYSAPLPGIPEPQQSMFSQSPRAPPAVIPNRTPSPTNRMPSPAPSHRAPRARTPAPQLSPPIKIDHENHLSGLVHYSPHTVHFNRKVYPTAHHLLEALKFMEHRPDVAERIRTCGGGPEGVDTASRIADEMRDFVRSDWDQVVVPTMEEVLYNKLIQHPDLRRFLMETGTSDLLYSSRDDFWGDGPLGQGANELGKALVRVRERLREEGYTADM</sequence>
<feature type="region of interest" description="Disordered" evidence="1">
    <location>
        <begin position="273"/>
        <end position="314"/>
    </location>
</feature>
<feature type="region of interest" description="Disordered" evidence="1">
    <location>
        <begin position="1"/>
        <end position="59"/>
    </location>
</feature>
<dbReference type="Proteomes" id="UP001497453">
    <property type="component" value="Chromosome 2"/>
</dbReference>
<gene>
    <name evidence="3" type="ORF">GFSPODELE1_LOCUS2966</name>
</gene>
<accession>A0ABP1CZ71</accession>